<dbReference type="RefSeq" id="WP_252595297.1">
    <property type="nucleotide sequence ID" value="NZ_CP099489.1"/>
</dbReference>
<proteinExistence type="predicted"/>
<evidence type="ECO:0000313" key="3">
    <source>
        <dbReference type="Proteomes" id="UP001056455"/>
    </source>
</evidence>
<organism evidence="2 3">
    <name type="scientific">Ornithinimicrobium faecis</name>
    <dbReference type="NCBI Taxonomy" id="2934158"/>
    <lineage>
        <taxon>Bacteria</taxon>
        <taxon>Bacillati</taxon>
        <taxon>Actinomycetota</taxon>
        <taxon>Actinomycetes</taxon>
        <taxon>Micrococcales</taxon>
        <taxon>Ornithinimicrobiaceae</taxon>
        <taxon>Ornithinimicrobium</taxon>
    </lineage>
</organism>
<sequence length="257" mass="27301">MAIFGRKKKETVDAVEEETEQVVLEGEPGVDRDWDRAFDGPHDVSERPEATGLVNLGAVKVPAVPGMEMRLDLEKGTNRITGVTCTIGGSKLQVQAFAAPRSEGLWDEIREGLVEGIKAAGGSAQVDPDGVMGKELLARMPGRDANGRVAFAPNRFIGVDGPRWFVRAVINGPAASDAKQLAVVRTFLRRVVVDRGTEARPPREVLTLTPPQSVVEEAARRRKAAQEAAAEKKAAEAQAAAGGSDAPSSDGTGQTDR</sequence>
<accession>A0ABY4YYA3</accession>
<dbReference type="Pfam" id="PF12502">
    <property type="entry name" value="DUF3710"/>
    <property type="match status" value="1"/>
</dbReference>
<evidence type="ECO:0000313" key="2">
    <source>
        <dbReference type="EMBL" id="USQ81761.1"/>
    </source>
</evidence>
<dbReference type="EMBL" id="CP099489">
    <property type="protein sequence ID" value="USQ81761.1"/>
    <property type="molecule type" value="Genomic_DNA"/>
</dbReference>
<name>A0ABY4YYA3_9MICO</name>
<reference evidence="2" key="1">
    <citation type="submission" date="2022-06" db="EMBL/GenBank/DDBJ databases">
        <title>Ornithinimicrobium HY1793.</title>
        <authorList>
            <person name="Huang Y."/>
        </authorList>
    </citation>
    <scope>NUCLEOTIDE SEQUENCE</scope>
    <source>
        <strain evidence="2">HY1793</strain>
    </source>
</reference>
<feature type="region of interest" description="Disordered" evidence="1">
    <location>
        <begin position="1"/>
        <end position="34"/>
    </location>
</feature>
<protein>
    <submittedName>
        <fullName evidence="2">DUF3710 domain-containing protein</fullName>
    </submittedName>
</protein>
<gene>
    <name evidence="2" type="ORF">NF556_08980</name>
</gene>
<dbReference type="Proteomes" id="UP001056455">
    <property type="component" value="Chromosome"/>
</dbReference>
<evidence type="ECO:0000256" key="1">
    <source>
        <dbReference type="SAM" id="MobiDB-lite"/>
    </source>
</evidence>
<feature type="compositionally biased region" description="Polar residues" evidence="1">
    <location>
        <begin position="246"/>
        <end position="257"/>
    </location>
</feature>
<keyword evidence="3" id="KW-1185">Reference proteome</keyword>
<dbReference type="InterPro" id="IPR022183">
    <property type="entry name" value="DUF3710"/>
</dbReference>
<feature type="region of interest" description="Disordered" evidence="1">
    <location>
        <begin position="208"/>
        <end position="257"/>
    </location>
</feature>